<dbReference type="InterPro" id="IPR017866">
    <property type="entry name" value="Succ-CoA_synthase_bsu_CS"/>
</dbReference>
<dbReference type="Gene3D" id="3.30.1490.20">
    <property type="entry name" value="ATP-grasp fold, A domain"/>
    <property type="match status" value="1"/>
</dbReference>
<reference evidence="7" key="1">
    <citation type="journal article" date="2014" name="Genome Biol. Evol.">
        <title>Pangenome evidence for extensive interdomain horizontal transfer affecting lineage core and shell genes in uncultured planktonic thaumarchaeota and euryarchaeota.</title>
        <authorList>
            <person name="Deschamps P."/>
            <person name="Zivanovic Y."/>
            <person name="Moreira D."/>
            <person name="Rodriguez-Valera F."/>
            <person name="Lopez-Garcia P."/>
        </authorList>
    </citation>
    <scope>NUCLEOTIDE SEQUENCE</scope>
</reference>
<evidence type="ECO:0000259" key="6">
    <source>
        <dbReference type="PROSITE" id="PS50975"/>
    </source>
</evidence>
<dbReference type="InterPro" id="IPR005809">
    <property type="entry name" value="Succ_CoA_ligase-like_bsu"/>
</dbReference>
<protein>
    <submittedName>
        <fullName evidence="7">Succinyl-CoA synthetase subunit beta (SucC)</fullName>
        <ecNumber evidence="7">6.2.1.5</ecNumber>
    </submittedName>
</protein>
<sequence length="368" mass="40636">MRLLEYQAKELFKEYDIRVPTSIVSKDIESGRKDAEKIGYPFVIKAQVPVGGRGKAGGIQKCHNEDELELKYLQVLNMTIKGEKTRAVLLEKMSEYEKEIYLSLFLNRSKRCYTIISSAEGGVEIESVKNQVIREIGLGDVTKKVAEEVASEIGLDENSITHFADILQKLSKLTIEKEAELTEINPLVILKDGSMMALDGKIMTDDNSNFRHKELAKYQEKTELEKKAEESGFSLVELDGNIAVIGNGAGLVMSTLDMLTDNGGKAACFLDVGGTATTESVYEALTLISRMKNVKAVLVNLYGGIVKTTIVASAFLQAYDDKIIILPVFARLMGAESEKSKEMLKDSETQLSPSIEEAISKVVMEVNK</sequence>
<dbReference type="GO" id="GO:0042709">
    <property type="term" value="C:succinate-CoA ligase complex"/>
    <property type="evidence" value="ECO:0007669"/>
    <property type="project" value="TreeGrafter"/>
</dbReference>
<dbReference type="GO" id="GO:0046872">
    <property type="term" value="F:metal ion binding"/>
    <property type="evidence" value="ECO:0007669"/>
    <property type="project" value="UniProtKB-KW"/>
</dbReference>
<dbReference type="Pfam" id="PF00549">
    <property type="entry name" value="Ligase_CoA"/>
    <property type="match status" value="1"/>
</dbReference>
<name>A0A075GNU9_9ARCH</name>
<keyword evidence="5" id="KW-0067">ATP-binding</keyword>
<evidence type="ECO:0000313" key="7">
    <source>
        <dbReference type="EMBL" id="AIF05681.1"/>
    </source>
</evidence>
<dbReference type="PANTHER" id="PTHR11815">
    <property type="entry name" value="SUCCINYL-COA SYNTHETASE BETA CHAIN"/>
    <property type="match status" value="1"/>
</dbReference>
<feature type="domain" description="ATP-grasp" evidence="6">
    <location>
        <begin position="9"/>
        <end position="216"/>
    </location>
</feature>
<dbReference type="AlphaFoldDB" id="A0A075GNU9"/>
<proteinExistence type="predicted"/>
<dbReference type="Gene3D" id="3.30.470.20">
    <property type="entry name" value="ATP-grasp fold, B domain"/>
    <property type="match status" value="1"/>
</dbReference>
<keyword evidence="3 5" id="KW-0547">Nucleotide-binding</keyword>
<dbReference type="InterPro" id="IPR016102">
    <property type="entry name" value="Succinyl-CoA_synth-like"/>
</dbReference>
<dbReference type="PANTHER" id="PTHR11815:SF10">
    <property type="entry name" value="SUCCINATE--COA LIGASE [GDP-FORMING] SUBUNIT BETA, MITOCHONDRIAL"/>
    <property type="match status" value="1"/>
</dbReference>
<dbReference type="PROSITE" id="PS01217">
    <property type="entry name" value="SUCCINYL_COA_LIG_3"/>
    <property type="match status" value="1"/>
</dbReference>
<dbReference type="Gene3D" id="3.40.50.261">
    <property type="entry name" value="Succinyl-CoA synthetase domains"/>
    <property type="match status" value="1"/>
</dbReference>
<dbReference type="GO" id="GO:0005524">
    <property type="term" value="F:ATP binding"/>
    <property type="evidence" value="ECO:0007669"/>
    <property type="project" value="UniProtKB-UniRule"/>
</dbReference>
<dbReference type="InterPro" id="IPR013815">
    <property type="entry name" value="ATP_grasp_subdomain_1"/>
</dbReference>
<dbReference type="PIRSF" id="PIRSF001554">
    <property type="entry name" value="SucCS_beta"/>
    <property type="match status" value="1"/>
</dbReference>
<evidence type="ECO:0000256" key="4">
    <source>
        <dbReference type="ARBA" id="ARBA00022842"/>
    </source>
</evidence>
<dbReference type="InterPro" id="IPR013650">
    <property type="entry name" value="ATP-grasp_succ-CoA_synth-type"/>
</dbReference>
<dbReference type="SUPFAM" id="SSF56059">
    <property type="entry name" value="Glutathione synthetase ATP-binding domain-like"/>
    <property type="match status" value="1"/>
</dbReference>
<keyword evidence="4" id="KW-0460">Magnesium</keyword>
<dbReference type="GO" id="GO:0004775">
    <property type="term" value="F:succinate-CoA ligase (ADP-forming) activity"/>
    <property type="evidence" value="ECO:0007669"/>
    <property type="project" value="UniProtKB-EC"/>
</dbReference>
<evidence type="ECO:0000256" key="2">
    <source>
        <dbReference type="ARBA" id="ARBA00022723"/>
    </source>
</evidence>
<gene>
    <name evidence="7" type="primary">sucC</name>
</gene>
<dbReference type="InterPro" id="IPR011761">
    <property type="entry name" value="ATP-grasp"/>
</dbReference>
<organism evidence="7">
    <name type="scientific">uncultured marine thaumarchaeote KM3_186_G04</name>
    <dbReference type="NCBI Taxonomy" id="1456071"/>
    <lineage>
        <taxon>Archaea</taxon>
        <taxon>Nitrososphaerota</taxon>
        <taxon>environmental samples</taxon>
    </lineage>
</organism>
<evidence type="ECO:0000256" key="1">
    <source>
        <dbReference type="ARBA" id="ARBA00022598"/>
    </source>
</evidence>
<evidence type="ECO:0000256" key="5">
    <source>
        <dbReference type="PROSITE-ProRule" id="PRU00409"/>
    </source>
</evidence>
<dbReference type="SUPFAM" id="SSF52210">
    <property type="entry name" value="Succinyl-CoA synthetase domains"/>
    <property type="match status" value="1"/>
</dbReference>
<dbReference type="EMBL" id="KF900747">
    <property type="protein sequence ID" value="AIF05681.1"/>
    <property type="molecule type" value="Genomic_DNA"/>
</dbReference>
<dbReference type="Pfam" id="PF08442">
    <property type="entry name" value="ATP-grasp_2"/>
    <property type="match status" value="1"/>
</dbReference>
<keyword evidence="1 7" id="KW-0436">Ligase</keyword>
<dbReference type="EC" id="6.2.1.5" evidence="7"/>
<dbReference type="PROSITE" id="PS50975">
    <property type="entry name" value="ATP_GRASP"/>
    <property type="match status" value="1"/>
</dbReference>
<dbReference type="InterPro" id="IPR005811">
    <property type="entry name" value="SUCC_ACL_C"/>
</dbReference>
<dbReference type="GO" id="GO:0006099">
    <property type="term" value="P:tricarboxylic acid cycle"/>
    <property type="evidence" value="ECO:0007669"/>
    <property type="project" value="InterPro"/>
</dbReference>
<dbReference type="GO" id="GO:0006104">
    <property type="term" value="P:succinyl-CoA metabolic process"/>
    <property type="evidence" value="ECO:0007669"/>
    <property type="project" value="TreeGrafter"/>
</dbReference>
<keyword evidence="2" id="KW-0479">Metal-binding</keyword>
<evidence type="ECO:0000256" key="3">
    <source>
        <dbReference type="ARBA" id="ARBA00022741"/>
    </source>
</evidence>
<accession>A0A075GNU9</accession>